<keyword evidence="2" id="KW-0378">Hydrolase</keyword>
<comment type="caution">
    <text evidence="2">The sequence shown here is derived from an EMBL/GenBank/DDBJ whole genome shotgun (WGS) entry which is preliminary data.</text>
</comment>
<dbReference type="Proteomes" id="UP001235712">
    <property type="component" value="Unassembled WGS sequence"/>
</dbReference>
<sequence length="176" mass="18832">MNRLGHQAAAQATWLGYCTFDRFYDNGETLMMSWQHVLAGAIVASSMCADDWSPDADQGGVMAKIIPGGHRGPTHMPELVAGVLFLLTMVAGDDLDWFVLAAAAAWGSHLFVDFFWGGIPFALATLAGNRKRIGFKLDTGGPTEEMVTWGLTMAAFPLAYLALGGPVPVSLSFSYA</sequence>
<dbReference type="GO" id="GO:0016787">
    <property type="term" value="F:hydrolase activity"/>
    <property type="evidence" value="ECO:0007669"/>
    <property type="project" value="UniProtKB-KW"/>
</dbReference>
<feature type="transmembrane region" description="Helical" evidence="1">
    <location>
        <begin position="146"/>
        <end position="163"/>
    </location>
</feature>
<protein>
    <submittedName>
        <fullName evidence="2">Membrane-bound metal-dependent hydrolase YbcI (DUF457 family)</fullName>
    </submittedName>
</protein>
<keyword evidence="1" id="KW-1133">Transmembrane helix</keyword>
<evidence type="ECO:0000256" key="1">
    <source>
        <dbReference type="SAM" id="Phobius"/>
    </source>
</evidence>
<dbReference type="EMBL" id="JAUSQZ010000001">
    <property type="protein sequence ID" value="MDP9827498.1"/>
    <property type="molecule type" value="Genomic_DNA"/>
</dbReference>
<keyword evidence="1" id="KW-0812">Transmembrane</keyword>
<keyword evidence="1" id="KW-0472">Membrane</keyword>
<accession>A0ABT9P487</accession>
<organism evidence="2 3">
    <name type="scientific">Kineosporia succinea</name>
    <dbReference type="NCBI Taxonomy" id="84632"/>
    <lineage>
        <taxon>Bacteria</taxon>
        <taxon>Bacillati</taxon>
        <taxon>Actinomycetota</taxon>
        <taxon>Actinomycetes</taxon>
        <taxon>Kineosporiales</taxon>
        <taxon>Kineosporiaceae</taxon>
        <taxon>Kineosporia</taxon>
    </lineage>
</organism>
<name>A0ABT9P487_9ACTN</name>
<proteinExistence type="predicted"/>
<feature type="transmembrane region" description="Helical" evidence="1">
    <location>
        <begin position="106"/>
        <end position="126"/>
    </location>
</feature>
<reference evidence="2 3" key="1">
    <citation type="submission" date="2023-07" db="EMBL/GenBank/DDBJ databases">
        <title>Sequencing the genomes of 1000 actinobacteria strains.</title>
        <authorList>
            <person name="Klenk H.-P."/>
        </authorList>
    </citation>
    <scope>NUCLEOTIDE SEQUENCE [LARGE SCALE GENOMIC DNA]</scope>
    <source>
        <strain evidence="2 3">DSM 44388</strain>
    </source>
</reference>
<evidence type="ECO:0000313" key="3">
    <source>
        <dbReference type="Proteomes" id="UP001235712"/>
    </source>
</evidence>
<dbReference type="RefSeq" id="WP_307243597.1">
    <property type="nucleotide sequence ID" value="NZ_JAUSQZ010000001.1"/>
</dbReference>
<gene>
    <name evidence="2" type="ORF">J2S57_003247</name>
</gene>
<evidence type="ECO:0000313" key="2">
    <source>
        <dbReference type="EMBL" id="MDP9827498.1"/>
    </source>
</evidence>
<feature type="transmembrane region" description="Helical" evidence="1">
    <location>
        <begin position="79"/>
        <end position="100"/>
    </location>
</feature>
<keyword evidence="3" id="KW-1185">Reference proteome</keyword>